<keyword evidence="6 7" id="KW-0472">Membrane</keyword>
<proteinExistence type="inferred from homology"/>
<evidence type="ECO:0000256" key="7">
    <source>
        <dbReference type="SAM" id="Phobius"/>
    </source>
</evidence>
<comment type="caution">
    <text evidence="8">The sequence shown here is derived from an EMBL/GenBank/DDBJ whole genome shotgun (WGS) entry which is preliminary data.</text>
</comment>
<dbReference type="InterPro" id="IPR002758">
    <property type="entry name" value="Cation_antiport_E"/>
</dbReference>
<keyword evidence="5 7" id="KW-1133">Transmembrane helix</keyword>
<evidence type="ECO:0000256" key="6">
    <source>
        <dbReference type="ARBA" id="ARBA00023136"/>
    </source>
</evidence>
<evidence type="ECO:0000256" key="5">
    <source>
        <dbReference type="ARBA" id="ARBA00022989"/>
    </source>
</evidence>
<dbReference type="Proteomes" id="UP001589896">
    <property type="component" value="Unassembled WGS sequence"/>
</dbReference>
<dbReference type="NCBIfam" id="NF006521">
    <property type="entry name" value="PRK08965.1-5"/>
    <property type="match status" value="1"/>
</dbReference>
<dbReference type="PANTHER" id="PTHR34584">
    <property type="entry name" value="NA(+)/H(+) ANTIPORTER SUBUNIT E1"/>
    <property type="match status" value="1"/>
</dbReference>
<evidence type="ECO:0000256" key="4">
    <source>
        <dbReference type="ARBA" id="ARBA00022692"/>
    </source>
</evidence>
<evidence type="ECO:0000313" key="8">
    <source>
        <dbReference type="EMBL" id="MFC0681339.1"/>
    </source>
</evidence>
<feature type="transmembrane region" description="Helical" evidence="7">
    <location>
        <begin position="35"/>
        <end position="54"/>
    </location>
</feature>
<evidence type="ECO:0000256" key="3">
    <source>
        <dbReference type="ARBA" id="ARBA00022475"/>
    </source>
</evidence>
<evidence type="ECO:0000256" key="2">
    <source>
        <dbReference type="ARBA" id="ARBA00006228"/>
    </source>
</evidence>
<protein>
    <submittedName>
        <fullName evidence="8">Na+/H+ antiporter subunit E</fullName>
    </submittedName>
</protein>
<feature type="transmembrane region" description="Helical" evidence="7">
    <location>
        <begin position="12"/>
        <end position="29"/>
    </location>
</feature>
<reference evidence="8 9" key="1">
    <citation type="submission" date="2024-09" db="EMBL/GenBank/DDBJ databases">
        <authorList>
            <person name="Sun Q."/>
            <person name="Mori K."/>
        </authorList>
    </citation>
    <scope>NUCLEOTIDE SEQUENCE [LARGE SCALE GENOMIC DNA]</scope>
    <source>
        <strain evidence="8 9">KCTC 23076</strain>
    </source>
</reference>
<dbReference type="PANTHER" id="PTHR34584:SF1">
    <property type="entry name" value="NA(+)_H(+) ANTIPORTER SUBUNIT E1"/>
    <property type="match status" value="1"/>
</dbReference>
<feature type="transmembrane region" description="Helical" evidence="7">
    <location>
        <begin position="66"/>
        <end position="92"/>
    </location>
</feature>
<keyword evidence="4 7" id="KW-0812">Transmembrane</keyword>
<keyword evidence="9" id="KW-1185">Reference proteome</keyword>
<comment type="similarity">
    <text evidence="2">Belongs to the CPA3 antiporters (TC 2.A.63) subunit E family.</text>
</comment>
<sequence length="181" mass="20254">MKSDRRELLKELLLQLPLVVALVGLWALLWGSISWLTLLTGVVVAFTVTRVFYLPPVALSGRFNPYWFAVFALTFAADLFVASFQVAFQALNPRWDPHPSIVAVHMRTNSDLILSLTSMATSLVPGTLVVDVDREHSILYLHSLSTRSIDDIPKVRRHTLEYERRIALALGDANDVRAVNG</sequence>
<accession>A0ABV6RXL7</accession>
<name>A0ABV6RXL7_9GAMM</name>
<dbReference type="EMBL" id="JBHLTG010000007">
    <property type="protein sequence ID" value="MFC0681339.1"/>
    <property type="molecule type" value="Genomic_DNA"/>
</dbReference>
<dbReference type="Pfam" id="PF01899">
    <property type="entry name" value="MNHE"/>
    <property type="match status" value="1"/>
</dbReference>
<dbReference type="RefSeq" id="WP_386673863.1">
    <property type="nucleotide sequence ID" value="NZ_JBHLTG010000007.1"/>
</dbReference>
<evidence type="ECO:0000313" key="9">
    <source>
        <dbReference type="Proteomes" id="UP001589896"/>
    </source>
</evidence>
<comment type="subcellular location">
    <subcellularLocation>
        <location evidence="1">Cell membrane</location>
        <topology evidence="1">Multi-pass membrane protein</topology>
    </subcellularLocation>
</comment>
<evidence type="ECO:0000256" key="1">
    <source>
        <dbReference type="ARBA" id="ARBA00004651"/>
    </source>
</evidence>
<organism evidence="8 9">
    <name type="scientific">Lysobacter korlensis</name>
    <dbReference type="NCBI Taxonomy" id="553636"/>
    <lineage>
        <taxon>Bacteria</taxon>
        <taxon>Pseudomonadati</taxon>
        <taxon>Pseudomonadota</taxon>
        <taxon>Gammaproteobacteria</taxon>
        <taxon>Lysobacterales</taxon>
        <taxon>Lysobacteraceae</taxon>
        <taxon>Lysobacter</taxon>
    </lineage>
</organism>
<keyword evidence="3" id="KW-1003">Cell membrane</keyword>
<gene>
    <name evidence="8" type="ORF">ACFFGH_26205</name>
</gene>